<dbReference type="Proteomes" id="UP000256748">
    <property type="component" value="Unassembled WGS sequence"/>
</dbReference>
<accession>A0A3E1B4U2</accession>
<feature type="region of interest" description="Disordered" evidence="1">
    <location>
        <begin position="75"/>
        <end position="119"/>
    </location>
</feature>
<protein>
    <submittedName>
        <fullName evidence="2">Uncharacterized protein</fullName>
    </submittedName>
</protein>
<dbReference type="AlphaFoldDB" id="A0A3E1B4U2"/>
<gene>
    <name evidence="2" type="ORF">B5K10_27020</name>
</gene>
<evidence type="ECO:0000313" key="2">
    <source>
        <dbReference type="EMBL" id="RFB85608.1"/>
    </source>
</evidence>
<comment type="caution">
    <text evidence="2">The sequence shown here is derived from an EMBL/GenBank/DDBJ whole genome shotgun (WGS) entry which is preliminary data.</text>
</comment>
<dbReference type="EMBL" id="NAOO01000036">
    <property type="protein sequence ID" value="RFB85608.1"/>
    <property type="molecule type" value="Genomic_DNA"/>
</dbReference>
<sequence>MGRQTLFVRDKIPLQRLDEVWHQEGAGTSSLSETENRRRAKALTRTVSVDQRNVTSTSLTCSRCGQQRSVFADPVHGQSKAIGRRLGEERERKPDGSVKPRCGVSCQVPPDKIQQRSIS</sequence>
<evidence type="ECO:0000313" key="3">
    <source>
        <dbReference type="Proteomes" id="UP000256748"/>
    </source>
</evidence>
<name>A0A3E1B4U2_RHILT</name>
<feature type="compositionally biased region" description="Basic and acidic residues" evidence="1">
    <location>
        <begin position="85"/>
        <end position="98"/>
    </location>
</feature>
<proteinExistence type="predicted"/>
<reference evidence="2 3" key="1">
    <citation type="submission" date="2017-03" db="EMBL/GenBank/DDBJ databases">
        <title>Genome analysis of Rhizobial strains effectives or ineffectives for nitrogen fixation isolated from bean seeds.</title>
        <authorList>
            <person name="Peralta H."/>
            <person name="Aguilar-Vera A."/>
            <person name="Mora Y."/>
            <person name="Vargas-Lagunas C."/>
            <person name="Girard L."/>
            <person name="Mora J."/>
        </authorList>
    </citation>
    <scope>NUCLEOTIDE SEQUENCE [LARGE SCALE GENOMIC DNA]</scope>
    <source>
        <strain evidence="2 3">CCGM5</strain>
    </source>
</reference>
<organism evidence="2 3">
    <name type="scientific">Rhizobium leguminosarum bv. trifolii</name>
    <dbReference type="NCBI Taxonomy" id="386"/>
    <lineage>
        <taxon>Bacteria</taxon>
        <taxon>Pseudomonadati</taxon>
        <taxon>Pseudomonadota</taxon>
        <taxon>Alphaproteobacteria</taxon>
        <taxon>Hyphomicrobiales</taxon>
        <taxon>Rhizobiaceae</taxon>
        <taxon>Rhizobium/Agrobacterium group</taxon>
        <taxon>Rhizobium</taxon>
    </lineage>
</organism>
<evidence type="ECO:0000256" key="1">
    <source>
        <dbReference type="SAM" id="MobiDB-lite"/>
    </source>
</evidence>